<dbReference type="EMBL" id="CM040464">
    <property type="protein sequence ID" value="MCI4383388.1"/>
    <property type="molecule type" value="Genomic_DNA"/>
</dbReference>
<sequence length="129" mass="14403">MSLVFSRSFSIISLNPGTVIIGIMINERLLILTLTCYVFVWIGNCEDLVEIRSVEDDIKAQEEKELIEALQEVLEKLRNKQSPSTEKRLGWVPSCDAGEQCAIRKGARFGKVCTCPDGTTCSFSILKCL</sequence>
<dbReference type="Proteomes" id="UP000829447">
    <property type="component" value="Linkage Group LG11"/>
</dbReference>
<reference evidence="1 2" key="1">
    <citation type="journal article" date="2022" name="bioRxiv">
        <title>An ancient truncated duplication of the anti-Mullerian hormone receptor type 2 gene is a potential conserved master sex determinant in the Pangasiidae catfish family.</title>
        <authorList>
            <person name="Wen M."/>
            <person name="Pan Q."/>
            <person name="Jouanno E."/>
            <person name="Montfort J."/>
            <person name="Zahm M."/>
            <person name="Cabau C."/>
            <person name="Klopp C."/>
            <person name="Iampietro C."/>
            <person name="Roques C."/>
            <person name="Bouchez O."/>
            <person name="Castinel A."/>
            <person name="Donnadieu C."/>
            <person name="Parrinello H."/>
            <person name="Poncet C."/>
            <person name="Belmonte E."/>
            <person name="Gautier V."/>
            <person name="Avarre J.-C."/>
            <person name="Dugue R."/>
            <person name="Gustiano R."/>
            <person name="Ha T.T.T."/>
            <person name="Campet M."/>
            <person name="Sriphairoj K."/>
            <person name="Ribolli J."/>
            <person name="de Almeida F.L."/>
            <person name="Desvignes T."/>
            <person name="Postlethwait J.H."/>
            <person name="Bucao C.F."/>
            <person name="Robinson-Rechavi M."/>
            <person name="Bobe J."/>
            <person name="Herpin A."/>
            <person name="Guiguen Y."/>
        </authorList>
    </citation>
    <scope>NUCLEOTIDE SEQUENCE [LARGE SCALE GENOMIC DNA]</scope>
    <source>
        <strain evidence="1">YG-Dec2019</strain>
    </source>
</reference>
<evidence type="ECO:0000313" key="2">
    <source>
        <dbReference type="Proteomes" id="UP000829447"/>
    </source>
</evidence>
<keyword evidence="2" id="KW-1185">Reference proteome</keyword>
<accession>A0ACC5WXF5</accession>
<proteinExistence type="predicted"/>
<gene>
    <name evidence="1" type="ORF">PGIGA_G00025860</name>
</gene>
<organism evidence="1 2">
    <name type="scientific">Pangasianodon gigas</name>
    <name type="common">Mekong giant catfish</name>
    <name type="synonym">Pangasius gigas</name>
    <dbReference type="NCBI Taxonomy" id="30993"/>
    <lineage>
        <taxon>Eukaryota</taxon>
        <taxon>Metazoa</taxon>
        <taxon>Chordata</taxon>
        <taxon>Craniata</taxon>
        <taxon>Vertebrata</taxon>
        <taxon>Euteleostomi</taxon>
        <taxon>Actinopterygii</taxon>
        <taxon>Neopterygii</taxon>
        <taxon>Teleostei</taxon>
        <taxon>Ostariophysi</taxon>
        <taxon>Siluriformes</taxon>
        <taxon>Pangasiidae</taxon>
        <taxon>Pangasianodon</taxon>
    </lineage>
</organism>
<comment type="caution">
    <text evidence="1">The sequence shown here is derived from an EMBL/GenBank/DDBJ whole genome shotgun (WGS) entry which is preliminary data.</text>
</comment>
<evidence type="ECO:0000313" key="1">
    <source>
        <dbReference type="EMBL" id="MCI4383388.1"/>
    </source>
</evidence>
<protein>
    <submittedName>
        <fullName evidence="1">Uncharacterized protein</fullName>
    </submittedName>
</protein>
<name>A0ACC5WXF5_PANGG</name>